<evidence type="ECO:0000313" key="4">
    <source>
        <dbReference type="EMBL" id="KAJ8884612.1"/>
    </source>
</evidence>
<keyword evidence="2" id="KW-0479">Metal-binding</keyword>
<dbReference type="Proteomes" id="UP001159363">
    <property type="component" value="Chromosome 4"/>
</dbReference>
<dbReference type="InterPro" id="IPR027806">
    <property type="entry name" value="HARBI1_dom"/>
</dbReference>
<dbReference type="Pfam" id="PF13359">
    <property type="entry name" value="DDE_Tnp_4"/>
    <property type="match status" value="1"/>
</dbReference>
<dbReference type="EMBL" id="JARBHB010000005">
    <property type="protein sequence ID" value="KAJ8884612.1"/>
    <property type="molecule type" value="Genomic_DNA"/>
</dbReference>
<evidence type="ECO:0000313" key="5">
    <source>
        <dbReference type="Proteomes" id="UP001159363"/>
    </source>
</evidence>
<comment type="cofactor">
    <cofactor evidence="1">
        <name>a divalent metal cation</name>
        <dbReference type="ChEBI" id="CHEBI:60240"/>
    </cofactor>
</comment>
<organism evidence="4 5">
    <name type="scientific">Dryococelus australis</name>
    <dbReference type="NCBI Taxonomy" id="614101"/>
    <lineage>
        <taxon>Eukaryota</taxon>
        <taxon>Metazoa</taxon>
        <taxon>Ecdysozoa</taxon>
        <taxon>Arthropoda</taxon>
        <taxon>Hexapoda</taxon>
        <taxon>Insecta</taxon>
        <taxon>Pterygota</taxon>
        <taxon>Neoptera</taxon>
        <taxon>Polyneoptera</taxon>
        <taxon>Phasmatodea</taxon>
        <taxon>Verophasmatodea</taxon>
        <taxon>Anareolatae</taxon>
        <taxon>Phasmatidae</taxon>
        <taxon>Eurycanthinae</taxon>
        <taxon>Dryococelus</taxon>
    </lineage>
</organism>
<evidence type="ECO:0000256" key="2">
    <source>
        <dbReference type="ARBA" id="ARBA00022723"/>
    </source>
</evidence>
<accession>A0ABQ9HJV0</accession>
<keyword evidence="5" id="KW-1185">Reference proteome</keyword>
<sequence>MEQENVFPNGILLGESAYPFKRWLMTLLHNDTNNYDGRRYNRRLKVTRQIVERVLGILKEKFPCLNHLRIEPQFAANIVKSCATLCNISRKGDPLVLQLSQ</sequence>
<protein>
    <recommendedName>
        <fullName evidence="3">DDE Tnp4 domain-containing protein</fullName>
    </recommendedName>
</protein>
<evidence type="ECO:0000259" key="3">
    <source>
        <dbReference type="Pfam" id="PF13359"/>
    </source>
</evidence>
<name>A0ABQ9HJV0_9NEOP</name>
<feature type="domain" description="DDE Tnp4" evidence="3">
    <location>
        <begin position="5"/>
        <end position="87"/>
    </location>
</feature>
<reference evidence="4 5" key="1">
    <citation type="submission" date="2023-02" db="EMBL/GenBank/DDBJ databases">
        <title>LHISI_Scaffold_Assembly.</title>
        <authorList>
            <person name="Stuart O.P."/>
            <person name="Cleave R."/>
            <person name="Magrath M.J.L."/>
            <person name="Mikheyev A.S."/>
        </authorList>
    </citation>
    <scope>NUCLEOTIDE SEQUENCE [LARGE SCALE GENOMIC DNA]</scope>
    <source>
        <strain evidence="4">Daus_M_001</strain>
        <tissue evidence="4">Leg muscle</tissue>
    </source>
</reference>
<gene>
    <name evidence="4" type="ORF">PR048_016469</name>
</gene>
<proteinExistence type="predicted"/>
<comment type="caution">
    <text evidence="4">The sequence shown here is derived from an EMBL/GenBank/DDBJ whole genome shotgun (WGS) entry which is preliminary data.</text>
</comment>
<evidence type="ECO:0000256" key="1">
    <source>
        <dbReference type="ARBA" id="ARBA00001968"/>
    </source>
</evidence>